<protein>
    <submittedName>
        <fullName evidence="1">Uncharacterized protein</fullName>
    </submittedName>
</protein>
<evidence type="ECO:0000313" key="1">
    <source>
        <dbReference type="EMBL" id="MBF4765901.1"/>
    </source>
</evidence>
<gene>
    <name evidence="1" type="ORF">ISU07_22430</name>
</gene>
<dbReference type="Proteomes" id="UP000640489">
    <property type="component" value="Unassembled WGS sequence"/>
</dbReference>
<dbReference type="AlphaFoldDB" id="A0A930VHU9"/>
<dbReference type="EMBL" id="JADKPN010000020">
    <property type="protein sequence ID" value="MBF4765901.1"/>
    <property type="molecule type" value="Genomic_DNA"/>
</dbReference>
<keyword evidence="2" id="KW-1185">Reference proteome</keyword>
<proteinExistence type="predicted"/>
<name>A0A930VHU9_9ACTN</name>
<reference evidence="1" key="1">
    <citation type="submission" date="2020-11" db="EMBL/GenBank/DDBJ databases">
        <title>Nocardioides sp. nov., isolated from Soil of Cynanchum wilfordii Hemsley rhizosphere.</title>
        <authorList>
            <person name="Lee J.-S."/>
            <person name="Suh M.K."/>
            <person name="Kim J.-S."/>
        </authorList>
    </citation>
    <scope>NUCLEOTIDE SEQUENCE</scope>
    <source>
        <strain evidence="1">KCTC 19275</strain>
    </source>
</reference>
<comment type="caution">
    <text evidence="1">The sequence shown here is derived from an EMBL/GenBank/DDBJ whole genome shotgun (WGS) entry which is preliminary data.</text>
</comment>
<dbReference type="RefSeq" id="WP_194709085.1">
    <property type="nucleotide sequence ID" value="NZ_JADKPN010000020.1"/>
</dbReference>
<evidence type="ECO:0000313" key="2">
    <source>
        <dbReference type="Proteomes" id="UP000640489"/>
    </source>
</evidence>
<organism evidence="1 2">
    <name type="scientific">Nocardioides islandensis</name>
    <dbReference type="NCBI Taxonomy" id="433663"/>
    <lineage>
        <taxon>Bacteria</taxon>
        <taxon>Bacillati</taxon>
        <taxon>Actinomycetota</taxon>
        <taxon>Actinomycetes</taxon>
        <taxon>Propionibacteriales</taxon>
        <taxon>Nocardioidaceae</taxon>
        <taxon>Nocardioides</taxon>
    </lineage>
</organism>
<sequence>MTPLLTHEDHALMRAELDAGARGDALAALNLHCAGLQVEGSLRPYQLRELVILGDDAPPWTYSRWCLDLAYHWMLIEEDPRIDDAVKQLMLCSHVDAATAGQDDPLALRELGTRIAAGDRLCQELAVYEYGGLWDFLDVKADQSLIERCDQIADWSVQPMGGYVIQDAIGPRLRTVDLHTGDELDVLNIGALTNHDRGAPVLGRLGPISCEPGLMFQCRPILVDLTTAQAVADGEGPQKDWPRWLPAVSEGCQDGRLPYAFSCGRPTLYSSDIVPMDPRSEPEVDGHEPPGRLLELRAAGLDDFVANGVMVAELALIAVQVSGADAVSAVGPHLASVMVEPRVVDALRVHCTAAEHEHHWDVLAAGSIEPIRSRCTELARLCRQAA</sequence>
<accession>A0A930VHU9</accession>